<keyword evidence="2" id="KW-0732">Signal</keyword>
<name>A0A944HB38_DENI1</name>
<evidence type="ECO:0008006" key="5">
    <source>
        <dbReference type="Google" id="ProtNLM"/>
    </source>
</evidence>
<comment type="caution">
    <text evidence="3">The sequence shown here is derived from an EMBL/GenBank/DDBJ whole genome shotgun (WGS) entry which is preliminary data.</text>
</comment>
<proteinExistence type="predicted"/>
<sequence>MRLPKPLTALLLAASLGIAGPAAAWEMRGTQAIVLHGRDGSQVRIGTVTFTPQGARTGVAVKLDTDKFQDFFLSMKEFKCLPTPDEVFCHVPYPYPNPASVTGDDLAWLEHALLFFYKLPSEFGAKLWNGVYYRLTPTEAGLVGRPQAVDLNQIGAPPADTDTPPYGPAERSDIAPEARWFGTLTIQ</sequence>
<accession>A0A944HB38</accession>
<keyword evidence="4" id="KW-1185">Reference proteome</keyword>
<evidence type="ECO:0000313" key="4">
    <source>
        <dbReference type="Proteomes" id="UP000694660"/>
    </source>
</evidence>
<dbReference type="RefSeq" id="WP_214364041.1">
    <property type="nucleotide sequence ID" value="NZ_JAEKFT010000054.1"/>
</dbReference>
<feature type="region of interest" description="Disordered" evidence="1">
    <location>
        <begin position="153"/>
        <end position="172"/>
    </location>
</feature>
<dbReference type="EMBL" id="JAEKFT010000054">
    <property type="protein sequence ID" value="MBT0964120.1"/>
    <property type="molecule type" value="Genomic_DNA"/>
</dbReference>
<dbReference type="AlphaFoldDB" id="A0A944HB38"/>
<organism evidence="3 4">
    <name type="scientific">Denitromonas iodatirespirans</name>
    <dbReference type="NCBI Taxonomy" id="2795389"/>
    <lineage>
        <taxon>Bacteria</taxon>
        <taxon>Pseudomonadati</taxon>
        <taxon>Pseudomonadota</taxon>
        <taxon>Betaproteobacteria</taxon>
        <taxon>Rhodocyclales</taxon>
        <taxon>Zoogloeaceae</taxon>
        <taxon>Denitromonas</taxon>
    </lineage>
</organism>
<protein>
    <recommendedName>
        <fullName evidence="5">DUF2330 domain-containing protein</fullName>
    </recommendedName>
</protein>
<evidence type="ECO:0000256" key="2">
    <source>
        <dbReference type="SAM" id="SignalP"/>
    </source>
</evidence>
<dbReference type="Proteomes" id="UP000694660">
    <property type="component" value="Unassembled WGS sequence"/>
</dbReference>
<gene>
    <name evidence="3" type="ORF">I8J34_23325</name>
</gene>
<evidence type="ECO:0000313" key="3">
    <source>
        <dbReference type="EMBL" id="MBT0964120.1"/>
    </source>
</evidence>
<evidence type="ECO:0000256" key="1">
    <source>
        <dbReference type="SAM" id="MobiDB-lite"/>
    </source>
</evidence>
<feature type="signal peptide" evidence="2">
    <location>
        <begin position="1"/>
        <end position="24"/>
    </location>
</feature>
<reference evidence="4" key="1">
    <citation type="journal article" date="2022" name="ISME J.">
        <title>Genetic and phylogenetic analysis of dissimilatory iodate-reducing bacteria identifies potential niches across the world's oceans.</title>
        <authorList>
            <person name="Reyes-Umana V."/>
            <person name="Henning Z."/>
            <person name="Lee K."/>
            <person name="Barnum T.P."/>
            <person name="Coates J.D."/>
        </authorList>
    </citation>
    <scope>NUCLEOTIDE SEQUENCE [LARGE SCALE GENOMIC DNA]</scope>
    <source>
        <strain evidence="4">IR12</strain>
    </source>
</reference>
<feature type="chain" id="PRO_5036700725" description="DUF2330 domain-containing protein" evidence="2">
    <location>
        <begin position="25"/>
        <end position="187"/>
    </location>
</feature>